<feature type="transmembrane region" description="Helical" evidence="2">
    <location>
        <begin position="384"/>
        <end position="408"/>
    </location>
</feature>
<dbReference type="SMART" id="SM00408">
    <property type="entry name" value="IGc2"/>
    <property type="match status" value="3"/>
</dbReference>
<sequence>SQHTPPTFVKLNELYILKLVFLLGPPRPLPELNNPPQIVPAGSNVRLSCPVQDDHSTLFFEWYKDGQQLTTLASDHFRVTNRGTLKITGTVGEDTGLYICEAVNGFGKVSINVSLIVLDGLKEDQDYSLESPSIGNHYPNYEVPGKPKLIQISTFPNGKIHRKAGSSVYLKCVGTGNPQVSWLKDGHILLDNTLSEDSIRGRWYLHLKNLRHDDSGNYTCVLSNDLGSVHKSFILEVVDRNSNKPKLVGDHPKNTTVNWGETATFQCHVESKVPPHIKWLRLLEGSELASLKEQPNVIPLQGEYFRLLNASVIVKRSDNSFFTKFRIHEARESDSGKYFCLGTNAMGFTFRSAYLTVRPQVSPDSRFLYPHQSSGPHSYPSLSLPFPIIIAVAIVACVVLVVVIVLAFNCRKQRTPQTPEDTTVKSPCTNSSLVSQTSVSKVRVGRPTSSTRSTTRIYCPANHGPIPRFSQPVHL</sequence>
<feature type="domain" description="Ig-like" evidence="3">
    <location>
        <begin position="147"/>
        <end position="236"/>
    </location>
</feature>
<dbReference type="PROSITE" id="PS50835">
    <property type="entry name" value="IG_LIKE"/>
    <property type="match status" value="3"/>
</dbReference>
<dbReference type="InterPro" id="IPR003598">
    <property type="entry name" value="Ig_sub2"/>
</dbReference>
<reference evidence="5" key="1">
    <citation type="submission" date="2025-08" db="UniProtKB">
        <authorList>
            <consortium name="RefSeq"/>
        </authorList>
    </citation>
    <scope>IDENTIFICATION</scope>
    <source>
        <tissue evidence="5">Muscle</tissue>
    </source>
</reference>
<evidence type="ECO:0000313" key="4">
    <source>
        <dbReference type="Proteomes" id="UP000694941"/>
    </source>
</evidence>
<dbReference type="SUPFAM" id="SSF48726">
    <property type="entry name" value="Immunoglobulin"/>
    <property type="match status" value="3"/>
</dbReference>
<dbReference type="SMART" id="SM00409">
    <property type="entry name" value="IG"/>
    <property type="match status" value="3"/>
</dbReference>
<dbReference type="InterPro" id="IPR013098">
    <property type="entry name" value="Ig_I-set"/>
</dbReference>
<dbReference type="PANTHER" id="PTHR19890">
    <property type="entry name" value="FIBROBLAST GROWTH FACTOR RECEPTOR"/>
    <property type="match status" value="1"/>
</dbReference>
<proteinExistence type="predicted"/>
<dbReference type="InterPro" id="IPR007110">
    <property type="entry name" value="Ig-like_dom"/>
</dbReference>
<dbReference type="SMART" id="SM00406">
    <property type="entry name" value="IGv"/>
    <property type="match status" value="2"/>
</dbReference>
<keyword evidence="2" id="KW-1133">Transmembrane helix</keyword>
<dbReference type="InterPro" id="IPR013783">
    <property type="entry name" value="Ig-like_fold"/>
</dbReference>
<feature type="domain" description="Ig-like" evidence="3">
    <location>
        <begin position="245"/>
        <end position="356"/>
    </location>
</feature>
<evidence type="ECO:0000259" key="3">
    <source>
        <dbReference type="PROSITE" id="PS50835"/>
    </source>
</evidence>
<feature type="region of interest" description="Disordered" evidence="1">
    <location>
        <begin position="437"/>
        <end position="457"/>
    </location>
</feature>
<dbReference type="InterPro" id="IPR003599">
    <property type="entry name" value="Ig_sub"/>
</dbReference>
<gene>
    <name evidence="5" type="primary">LOC106475095</name>
</gene>
<evidence type="ECO:0000313" key="5">
    <source>
        <dbReference type="RefSeq" id="XP_022235011.1"/>
    </source>
</evidence>
<dbReference type="GeneID" id="106475095"/>
<protein>
    <submittedName>
        <fullName evidence="5">Fibroblast growth factor receptor-like 1</fullName>
    </submittedName>
</protein>
<evidence type="ECO:0000256" key="2">
    <source>
        <dbReference type="SAM" id="Phobius"/>
    </source>
</evidence>
<organism evidence="4 5">
    <name type="scientific">Limulus polyphemus</name>
    <name type="common">Atlantic horseshoe crab</name>
    <dbReference type="NCBI Taxonomy" id="6850"/>
    <lineage>
        <taxon>Eukaryota</taxon>
        <taxon>Metazoa</taxon>
        <taxon>Ecdysozoa</taxon>
        <taxon>Arthropoda</taxon>
        <taxon>Chelicerata</taxon>
        <taxon>Merostomata</taxon>
        <taxon>Xiphosura</taxon>
        <taxon>Limulidae</taxon>
        <taxon>Limulus</taxon>
    </lineage>
</organism>
<dbReference type="RefSeq" id="XP_022235011.1">
    <property type="nucleotide sequence ID" value="XM_022379303.1"/>
</dbReference>
<dbReference type="Proteomes" id="UP000694941">
    <property type="component" value="Unplaced"/>
</dbReference>
<evidence type="ECO:0000256" key="1">
    <source>
        <dbReference type="SAM" id="MobiDB-lite"/>
    </source>
</evidence>
<feature type="non-terminal residue" evidence="5">
    <location>
        <position position="1"/>
    </location>
</feature>
<feature type="domain" description="Ig-like" evidence="3">
    <location>
        <begin position="30"/>
        <end position="114"/>
    </location>
</feature>
<dbReference type="Gene3D" id="2.60.40.10">
    <property type="entry name" value="Immunoglobulins"/>
    <property type="match status" value="3"/>
</dbReference>
<dbReference type="InterPro" id="IPR036179">
    <property type="entry name" value="Ig-like_dom_sf"/>
</dbReference>
<keyword evidence="4" id="KW-1185">Reference proteome</keyword>
<keyword evidence="2" id="KW-0472">Membrane</keyword>
<keyword evidence="2" id="KW-0812">Transmembrane</keyword>
<dbReference type="InterPro" id="IPR013106">
    <property type="entry name" value="Ig_V-set"/>
</dbReference>
<feature type="compositionally biased region" description="Low complexity" evidence="1">
    <location>
        <begin position="446"/>
        <end position="456"/>
    </location>
</feature>
<accession>A0ABM1RUF6</accession>
<name>A0ABM1RUF6_LIMPO</name>
<dbReference type="PANTHER" id="PTHR19890:SF10">
    <property type="entry name" value="FIBROBLAST GROWTH FACTOR RECEPTOR-LIKE 1"/>
    <property type="match status" value="1"/>
</dbReference>
<dbReference type="Pfam" id="PF07679">
    <property type="entry name" value="I-set"/>
    <property type="match status" value="3"/>
</dbReference>
<dbReference type="InterPro" id="IPR052615">
    <property type="entry name" value="FGFRL"/>
</dbReference>